<keyword evidence="1" id="KW-1133">Transmembrane helix</keyword>
<evidence type="ECO:0000313" key="3">
    <source>
        <dbReference type="Proteomes" id="UP000267128"/>
    </source>
</evidence>
<gene>
    <name evidence="2" type="ORF">EFK50_19890</name>
</gene>
<keyword evidence="3" id="KW-1185">Reference proteome</keyword>
<keyword evidence="1" id="KW-0472">Membrane</keyword>
<evidence type="ECO:0000256" key="1">
    <source>
        <dbReference type="SAM" id="Phobius"/>
    </source>
</evidence>
<dbReference type="AlphaFoldDB" id="A0A3N0CAV9"/>
<dbReference type="Proteomes" id="UP000267128">
    <property type="component" value="Unassembled WGS sequence"/>
</dbReference>
<name>A0A3N0CAV9_9ACTN</name>
<dbReference type="RefSeq" id="WP_123229332.1">
    <property type="nucleotide sequence ID" value="NZ_RJSE01000009.1"/>
</dbReference>
<protein>
    <submittedName>
        <fullName evidence="2">Uncharacterized protein</fullName>
    </submittedName>
</protein>
<evidence type="ECO:0000313" key="2">
    <source>
        <dbReference type="EMBL" id="RNL60580.1"/>
    </source>
</evidence>
<accession>A0A3N0CAV9</accession>
<comment type="caution">
    <text evidence="2">The sequence shown here is derived from an EMBL/GenBank/DDBJ whole genome shotgun (WGS) entry which is preliminary data.</text>
</comment>
<dbReference type="OrthoDB" id="263516at2"/>
<organism evidence="2 3">
    <name type="scientific">Nocardioides marmoriginsengisoli</name>
    <dbReference type="NCBI Taxonomy" id="661483"/>
    <lineage>
        <taxon>Bacteria</taxon>
        <taxon>Bacillati</taxon>
        <taxon>Actinomycetota</taxon>
        <taxon>Actinomycetes</taxon>
        <taxon>Propionibacteriales</taxon>
        <taxon>Nocardioidaceae</taxon>
        <taxon>Nocardioides</taxon>
    </lineage>
</organism>
<dbReference type="EMBL" id="RJSE01000009">
    <property type="protein sequence ID" value="RNL60580.1"/>
    <property type="molecule type" value="Genomic_DNA"/>
</dbReference>
<proteinExistence type="predicted"/>
<reference evidence="2 3" key="1">
    <citation type="submission" date="2018-11" db="EMBL/GenBank/DDBJ databases">
        <authorList>
            <person name="Li F."/>
        </authorList>
    </citation>
    <scope>NUCLEOTIDE SEQUENCE [LARGE SCALE GENOMIC DNA]</scope>
    <source>
        <strain evidence="2 3">Gsoil 097</strain>
    </source>
</reference>
<feature type="transmembrane region" description="Helical" evidence="1">
    <location>
        <begin position="26"/>
        <end position="49"/>
    </location>
</feature>
<sequence>MTDTGWFAYAPDGPEAPVPPKRRVPVAAIVAVLVVLALIAGGLVAFLVLKDDGDEPSYPKTWDSRIAPYVKIVEKERRLTFKHPVEVRFLDAAAFEKTVKSEDKDLDKKERREIDEVTSLFRAFGLIDGDVDLFEAFNDAYGSGTLAYYSFDDQRITVKGKELSLAVRATLVHELTHALQDQRFDIGNRMDRLSKETESGKPTTAYDALEAIVEGDAERTADLYRKTLSAADQKALAKAEEEDQGDAQKGLEKVPGVVVSLISAPYALGQALTEAVAEEDKDDVDDLFRDPPTNDSVLVDPMAAATGDTDIADVAVPGLEDGEKKFDSGQIGALTTYLMLAQRIPVLDALAATDGWDGDAFVAFTRDDVKCARVSYATKDDAATGRLLAALRTWIAAVPGSKAEATRDGDRIVFESCDPGTSAELGKDHSTTAVELVATRAYLGVGVLQAGANADTAKCFAHQMIEQFPVAELQNPNLGKDDPAVVRKIQKIATDCR</sequence>
<keyword evidence="1" id="KW-0812">Transmembrane</keyword>